<comment type="subcellular location">
    <subcellularLocation>
        <location evidence="1">Membrane</location>
    </subcellularLocation>
</comment>
<keyword evidence="7" id="KW-0732">Signal</keyword>
<keyword evidence="3 6" id="KW-1133">Transmembrane helix</keyword>
<name>A0ABM1L8C1_GEKJA</name>
<dbReference type="Proteomes" id="UP000694871">
    <property type="component" value="Unplaced"/>
</dbReference>
<dbReference type="PANTHER" id="PTHR31774">
    <property type="entry name" value="PROTEIN SHISA-9-RELATED"/>
    <property type="match status" value="1"/>
</dbReference>
<organism evidence="9 10">
    <name type="scientific">Gekko japonicus</name>
    <name type="common">Schlegel's Japanese gecko</name>
    <dbReference type="NCBI Taxonomy" id="146911"/>
    <lineage>
        <taxon>Eukaryota</taxon>
        <taxon>Metazoa</taxon>
        <taxon>Chordata</taxon>
        <taxon>Craniata</taxon>
        <taxon>Vertebrata</taxon>
        <taxon>Euteleostomi</taxon>
        <taxon>Lepidosauria</taxon>
        <taxon>Squamata</taxon>
        <taxon>Bifurcata</taxon>
        <taxon>Gekkota</taxon>
        <taxon>Gekkonidae</taxon>
        <taxon>Gekkoninae</taxon>
        <taxon>Gekko</taxon>
    </lineage>
</organism>
<dbReference type="InterPro" id="IPR053891">
    <property type="entry name" value="Shisa_N"/>
</dbReference>
<feature type="chain" id="PRO_5046808102" description="Shisa N-terminal domain-containing protein" evidence="7">
    <location>
        <begin position="31"/>
        <end position="403"/>
    </location>
</feature>
<proteinExistence type="predicted"/>
<feature type="region of interest" description="Disordered" evidence="5">
    <location>
        <begin position="380"/>
        <end position="403"/>
    </location>
</feature>
<evidence type="ECO:0000313" key="9">
    <source>
        <dbReference type="Proteomes" id="UP000694871"/>
    </source>
</evidence>
<evidence type="ECO:0000256" key="1">
    <source>
        <dbReference type="ARBA" id="ARBA00004370"/>
    </source>
</evidence>
<dbReference type="GeneID" id="107123439"/>
<dbReference type="PANTHER" id="PTHR31774:SF14">
    <property type="entry name" value="PROTEIN SHISA-8"/>
    <property type="match status" value="1"/>
</dbReference>
<evidence type="ECO:0000256" key="4">
    <source>
        <dbReference type="ARBA" id="ARBA00023136"/>
    </source>
</evidence>
<feature type="domain" description="Shisa N-terminal" evidence="8">
    <location>
        <begin position="68"/>
        <end position="119"/>
    </location>
</feature>
<evidence type="ECO:0000313" key="10">
    <source>
        <dbReference type="RefSeq" id="XP_015282208.1"/>
    </source>
</evidence>
<evidence type="ECO:0000256" key="6">
    <source>
        <dbReference type="SAM" id="Phobius"/>
    </source>
</evidence>
<evidence type="ECO:0000256" key="2">
    <source>
        <dbReference type="ARBA" id="ARBA00022692"/>
    </source>
</evidence>
<feature type="compositionally biased region" description="Polar residues" evidence="5">
    <location>
        <begin position="44"/>
        <end position="53"/>
    </location>
</feature>
<evidence type="ECO:0000256" key="7">
    <source>
        <dbReference type="SAM" id="SignalP"/>
    </source>
</evidence>
<feature type="transmembrane region" description="Helical" evidence="6">
    <location>
        <begin position="149"/>
        <end position="172"/>
    </location>
</feature>
<evidence type="ECO:0000259" key="8">
    <source>
        <dbReference type="Pfam" id="PF13908"/>
    </source>
</evidence>
<feature type="compositionally biased region" description="Polar residues" evidence="5">
    <location>
        <begin position="381"/>
        <end position="403"/>
    </location>
</feature>
<dbReference type="Pfam" id="PF13908">
    <property type="entry name" value="Shisa_N"/>
    <property type="match status" value="1"/>
</dbReference>
<gene>
    <name evidence="10" type="primary">SHISA8</name>
</gene>
<dbReference type="RefSeq" id="XP_015282208.1">
    <property type="nucleotide sequence ID" value="XM_015426722.1"/>
</dbReference>
<evidence type="ECO:0000256" key="3">
    <source>
        <dbReference type="ARBA" id="ARBA00022989"/>
    </source>
</evidence>
<accession>A0ABM1L8C1</accession>
<sequence>MVSQGGIRMERGYIFGFCCLVLLDPGQVWTGAPKTQKPGLEMQMNGNTSSVPTSEDAAMNPTEAIPGGDQCRGYYDVMGQWDPPFNCNSGVYKFCCGTCGYRFCCQFTTGRLDQSGCSNYGTPQWISIDQPPHRVDETPENPTRDKTNMIVYIICGVVAIMVLVGIFTRLGLEKSQSPQAEMTISRTLTDLLKQPGHGTSDLLPDGHIGSVQVQIGDGLSRGSPRSSKDKNHLNNAVVNPATAPQIGLPHPHNNWLQMASSTMPHKAPDYAKYATLKAVESAPEEFYKHFPMVDMPPSGTLSFPPLTLRQKDIPSLQDGCAMIGLATPGQKAKVMKTNAHTLAGSPGFKNGWEHSHPDHRRQAYTTKRQFSVEKLPEVFGQTPTHYSQQQRSFPTNSKTEVTV</sequence>
<reference evidence="10" key="1">
    <citation type="submission" date="2025-08" db="UniProtKB">
        <authorList>
            <consortium name="RefSeq"/>
        </authorList>
    </citation>
    <scope>IDENTIFICATION</scope>
</reference>
<evidence type="ECO:0000256" key="5">
    <source>
        <dbReference type="SAM" id="MobiDB-lite"/>
    </source>
</evidence>
<keyword evidence="4 6" id="KW-0472">Membrane</keyword>
<keyword evidence="9" id="KW-1185">Reference proteome</keyword>
<dbReference type="InterPro" id="IPR026910">
    <property type="entry name" value="Shisa"/>
</dbReference>
<feature type="signal peptide" evidence="7">
    <location>
        <begin position="1"/>
        <end position="30"/>
    </location>
</feature>
<feature type="region of interest" description="Disordered" evidence="5">
    <location>
        <begin position="34"/>
        <end position="61"/>
    </location>
</feature>
<protein>
    <recommendedName>
        <fullName evidence="8">Shisa N-terminal domain-containing protein</fullName>
    </recommendedName>
</protein>
<keyword evidence="2 6" id="KW-0812">Transmembrane</keyword>